<dbReference type="EMBL" id="JAKUDN010000002">
    <property type="protein sequence ID" value="MCP8352456.1"/>
    <property type="molecule type" value="Genomic_DNA"/>
</dbReference>
<feature type="transmembrane region" description="Helical" evidence="1">
    <location>
        <begin position="451"/>
        <end position="475"/>
    </location>
</feature>
<feature type="transmembrane region" description="Helical" evidence="1">
    <location>
        <begin position="420"/>
        <end position="439"/>
    </location>
</feature>
<keyword evidence="1" id="KW-1133">Transmembrane helix</keyword>
<reference evidence="2 3" key="1">
    <citation type="journal article" date="2022" name="Nat. Microbiol.">
        <title>The microbiome of a bacterivorous marine choanoflagellate contains a resource-demanding obligate bacterial associate.</title>
        <authorList>
            <person name="Needham D.M."/>
            <person name="Poirier C."/>
            <person name="Bachy C."/>
            <person name="George E.E."/>
            <person name="Wilken S."/>
            <person name="Yung C.C.M."/>
            <person name="Limardo A.J."/>
            <person name="Morando M."/>
            <person name="Sudek L."/>
            <person name="Malmstrom R.R."/>
            <person name="Keeling P.J."/>
            <person name="Santoro A.E."/>
            <person name="Worden A.Z."/>
        </authorList>
    </citation>
    <scope>NUCLEOTIDE SEQUENCE [LARGE SCALE GENOMIC DNA]</scope>
    <source>
        <strain evidence="2 3">Comchoano-2</strain>
    </source>
</reference>
<name>A0ABT1L6C5_9GAMM</name>
<dbReference type="Proteomes" id="UP001320768">
    <property type="component" value="Unassembled WGS sequence"/>
</dbReference>
<proteinExistence type="predicted"/>
<evidence type="ECO:0000256" key="1">
    <source>
        <dbReference type="SAM" id="Phobius"/>
    </source>
</evidence>
<keyword evidence="1" id="KW-0812">Transmembrane</keyword>
<evidence type="ECO:0000313" key="3">
    <source>
        <dbReference type="Proteomes" id="UP001320768"/>
    </source>
</evidence>
<dbReference type="RefSeq" id="WP_258569561.1">
    <property type="nucleotide sequence ID" value="NZ_JAKUDN010000002.1"/>
</dbReference>
<keyword evidence="3" id="KW-1185">Reference proteome</keyword>
<gene>
    <name evidence="2" type="ORF">MKS91_04035</name>
</gene>
<protein>
    <submittedName>
        <fullName evidence="2">Uncharacterized protein</fullName>
    </submittedName>
</protein>
<keyword evidence="1" id="KW-0472">Membrane</keyword>
<sequence length="558" mass="63960">MAFASDNRFTIYTEYDARGEPSFVQDYLRIKPNSHPSRIPLSSERVVYPCNVEDIQGLIEFQARNFTSAVIEKFNAEGATRGYDILKMFFEFDKEGHLQEKTSTGFLEKDKIDLEPWQQSAITELLKNPISFLFVDPYSCYDEEDPPVFPEVATERIWIHDSLSNAFKAVQVTRVTLIKLIYPNYESKFRKDILLGALNALKGSGQDIDKQNSETGLKCLQQCLGDSSNVLTLQDSLGLATLSVRRSLWGYCYHRLSRNMREMKEEVLNWFGLIVDQFRKALNSCGIRYKLDQELFSDFLFARIGLVLAEIMLCSLPFYSILLLFQSVEQVCLAVSVMRFSYSIACKLLAMCANCSYFLWAMSYANVLEVVFYILKVTDNLLFGYPVVVFYIVFKLFRVPFILVGAVIEYWTENPWCCLLAQMLLFSLKCYLPWANLFRATILFLSREVKFIAVVNVTLAAVVLAKVLTHVVFLFPVAVCQYLRDLGWGGTKTLIQQSFYNHSITGAIYRWWSPELNHSVRETGTLYDENHFSAAVFRLDGSVDEDFLLDIEANLGLG</sequence>
<evidence type="ECO:0000313" key="2">
    <source>
        <dbReference type="EMBL" id="MCP8352456.1"/>
    </source>
</evidence>
<comment type="caution">
    <text evidence="2">The sequence shown here is derived from an EMBL/GenBank/DDBJ whole genome shotgun (WGS) entry which is preliminary data.</text>
</comment>
<feature type="transmembrane region" description="Helical" evidence="1">
    <location>
        <begin position="382"/>
        <end position="408"/>
    </location>
</feature>
<organism evidence="2 3">
    <name type="scientific">Candidatus Synchoanobacter obligatus</name>
    <dbReference type="NCBI Taxonomy" id="2919597"/>
    <lineage>
        <taxon>Bacteria</taxon>
        <taxon>Pseudomonadati</taxon>
        <taxon>Pseudomonadota</taxon>
        <taxon>Gammaproteobacteria</taxon>
        <taxon>Candidatus Comchoanobacterales</taxon>
        <taxon>Candidatus Comchoanobacteraceae</taxon>
        <taxon>Candidatus Synchoanobacter</taxon>
    </lineage>
</organism>
<feature type="transmembrane region" description="Helical" evidence="1">
    <location>
        <begin position="300"/>
        <end position="324"/>
    </location>
</feature>
<feature type="transmembrane region" description="Helical" evidence="1">
    <location>
        <begin position="331"/>
        <end position="351"/>
    </location>
</feature>
<accession>A0ABT1L6C5</accession>